<evidence type="ECO:0000256" key="9">
    <source>
        <dbReference type="ARBA" id="ARBA00023163"/>
    </source>
</evidence>
<evidence type="ECO:0000256" key="10">
    <source>
        <dbReference type="ARBA" id="ARBA00037178"/>
    </source>
</evidence>
<evidence type="ECO:0000256" key="11">
    <source>
        <dbReference type="ARBA" id="ARBA00040752"/>
    </source>
</evidence>
<keyword evidence="3" id="KW-1003">Cell membrane</keyword>
<feature type="transmembrane region" description="Helical" evidence="13">
    <location>
        <begin position="40"/>
        <end position="60"/>
    </location>
</feature>
<feature type="compositionally biased region" description="Basic and acidic residues" evidence="12">
    <location>
        <begin position="1"/>
        <end position="20"/>
    </location>
</feature>
<protein>
    <recommendedName>
        <fullName evidence="11">Regulatory protein MsrR</fullName>
    </recommendedName>
</protein>
<keyword evidence="5" id="KW-0735">Signal-anchor</keyword>
<dbReference type="Proteomes" id="UP000286773">
    <property type="component" value="Unassembled WGS sequence"/>
</dbReference>
<evidence type="ECO:0000256" key="4">
    <source>
        <dbReference type="ARBA" id="ARBA00022692"/>
    </source>
</evidence>
<evidence type="ECO:0000256" key="3">
    <source>
        <dbReference type="ARBA" id="ARBA00022475"/>
    </source>
</evidence>
<dbReference type="NCBIfam" id="TIGR00350">
    <property type="entry name" value="lytR_cpsA_psr"/>
    <property type="match status" value="1"/>
</dbReference>
<evidence type="ECO:0000313" key="16">
    <source>
        <dbReference type="Proteomes" id="UP000286773"/>
    </source>
</evidence>
<dbReference type="InterPro" id="IPR004474">
    <property type="entry name" value="LytR_CpsA_psr"/>
</dbReference>
<keyword evidence="7" id="KW-0805">Transcription regulation</keyword>
<name>A0A430AY42_9ENTE</name>
<feature type="domain" description="Cell envelope-related transcriptional attenuator" evidence="14">
    <location>
        <begin position="105"/>
        <end position="251"/>
    </location>
</feature>
<comment type="function">
    <text evidence="10">Involved in SarA attenuation. Affects resistance to oxacillin and teicoplanin, as well as the synthesis of virulence factors.</text>
</comment>
<evidence type="ECO:0000259" key="14">
    <source>
        <dbReference type="Pfam" id="PF03816"/>
    </source>
</evidence>
<comment type="caution">
    <text evidence="15">The sequence shown here is derived from an EMBL/GenBank/DDBJ whole genome shotgun (WGS) entry which is preliminary data.</text>
</comment>
<organism evidence="15 16">
    <name type="scientific">Vagococcus acidifermentans</name>
    <dbReference type="NCBI Taxonomy" id="564710"/>
    <lineage>
        <taxon>Bacteria</taxon>
        <taxon>Bacillati</taxon>
        <taxon>Bacillota</taxon>
        <taxon>Bacilli</taxon>
        <taxon>Lactobacillales</taxon>
        <taxon>Enterococcaceae</taxon>
        <taxon>Vagococcus</taxon>
    </lineage>
</organism>
<keyword evidence="8 13" id="KW-0472">Membrane</keyword>
<reference evidence="15 16" key="1">
    <citation type="submission" date="2017-05" db="EMBL/GenBank/DDBJ databases">
        <title>Vagococcus spp. assemblies.</title>
        <authorList>
            <person name="Gulvik C.A."/>
        </authorList>
    </citation>
    <scope>NUCLEOTIDE SEQUENCE [LARGE SCALE GENOMIC DNA]</scope>
    <source>
        <strain evidence="15 16">LMG 24798</strain>
    </source>
</reference>
<keyword evidence="4 13" id="KW-0812">Transmembrane</keyword>
<dbReference type="PANTHER" id="PTHR33392:SF8">
    <property type="entry name" value="REGULATORY PROTEIN MSRR"/>
    <property type="match status" value="1"/>
</dbReference>
<evidence type="ECO:0000256" key="12">
    <source>
        <dbReference type="SAM" id="MobiDB-lite"/>
    </source>
</evidence>
<keyword evidence="16" id="KW-1185">Reference proteome</keyword>
<evidence type="ECO:0000313" key="15">
    <source>
        <dbReference type="EMBL" id="RSU12991.1"/>
    </source>
</evidence>
<dbReference type="GO" id="GO:0005886">
    <property type="term" value="C:plasma membrane"/>
    <property type="evidence" value="ECO:0007669"/>
    <property type="project" value="UniProtKB-SubCell"/>
</dbReference>
<evidence type="ECO:0000256" key="2">
    <source>
        <dbReference type="ARBA" id="ARBA00006068"/>
    </source>
</evidence>
<comment type="subcellular location">
    <subcellularLocation>
        <location evidence="1">Cell membrane</location>
        <topology evidence="1">Single-pass type II membrane protein</topology>
    </subcellularLocation>
</comment>
<evidence type="ECO:0000256" key="7">
    <source>
        <dbReference type="ARBA" id="ARBA00023015"/>
    </source>
</evidence>
<evidence type="ECO:0000256" key="5">
    <source>
        <dbReference type="ARBA" id="ARBA00022968"/>
    </source>
</evidence>
<evidence type="ECO:0000256" key="1">
    <source>
        <dbReference type="ARBA" id="ARBA00004401"/>
    </source>
</evidence>
<dbReference type="InterPro" id="IPR050922">
    <property type="entry name" value="LytR/CpsA/Psr_CW_biosynth"/>
</dbReference>
<accession>A0A430AY42</accession>
<dbReference type="Gene3D" id="3.40.630.190">
    <property type="entry name" value="LCP protein"/>
    <property type="match status" value="1"/>
</dbReference>
<keyword evidence="9" id="KW-0804">Transcription</keyword>
<dbReference type="AlphaFoldDB" id="A0A430AY42"/>
<evidence type="ECO:0000256" key="13">
    <source>
        <dbReference type="SAM" id="Phobius"/>
    </source>
</evidence>
<dbReference type="OrthoDB" id="9782542at2"/>
<evidence type="ECO:0000256" key="8">
    <source>
        <dbReference type="ARBA" id="ARBA00023136"/>
    </source>
</evidence>
<dbReference type="PANTHER" id="PTHR33392">
    <property type="entry name" value="POLYISOPRENYL-TEICHOIC ACID--PEPTIDOGLYCAN TEICHOIC ACID TRANSFERASE TAGU"/>
    <property type="match status" value="1"/>
</dbReference>
<keyword evidence="6 13" id="KW-1133">Transmembrane helix</keyword>
<evidence type="ECO:0000256" key="6">
    <source>
        <dbReference type="ARBA" id="ARBA00022989"/>
    </source>
</evidence>
<feature type="region of interest" description="Disordered" evidence="12">
    <location>
        <begin position="1"/>
        <end position="27"/>
    </location>
</feature>
<dbReference type="EMBL" id="NGKC01000004">
    <property type="protein sequence ID" value="RSU12991.1"/>
    <property type="molecule type" value="Genomic_DNA"/>
</dbReference>
<sequence length="336" mass="37556">MDKHRQAQLEEQRKRQEKQQKKQSFKSYKPKRQRGFFGKLVKALVILLVVLTVYCGIFYAKGYFSAKGDTSIQKTEVSAFNGLKSSNGVNVLLLGSDSRGEDRGRSDSIMVAHYDHKSKTPKLVSFMRDTYVGIPNSETGGVDYDKLNAAYSYGGPELVRQTLAQTFGLDIQYYAIVNFESFPQIIDTLAPRGLEINAEKDLEVDGVVVHQGVQRMDGTTALQYARFRKDEEGDFGRVRRQQQVMNALFKQGLSPKNFLRLPETVGKVQGYTASNIPVTFYASTGLSYLSGFAKPLEKLTIPVDGTWSNGYYDHAGSVLEIDESANSSAIQAFFNQ</sequence>
<proteinExistence type="inferred from homology"/>
<comment type="similarity">
    <text evidence="2">Belongs to the LytR/CpsA/Psr (LCP) family.</text>
</comment>
<gene>
    <name evidence="15" type="ORF">CBF27_05085</name>
</gene>
<dbReference type="Pfam" id="PF03816">
    <property type="entry name" value="LytR_cpsA_psr"/>
    <property type="match status" value="1"/>
</dbReference>